<proteinExistence type="predicted"/>
<organism evidence="2 3">
    <name type="scientific">Candidatus Syntropharchaeum butanivorans</name>
    <dbReference type="NCBI Taxonomy" id="1839936"/>
    <lineage>
        <taxon>Archaea</taxon>
        <taxon>Methanobacteriati</taxon>
        <taxon>Methanobacteriota</taxon>
        <taxon>Stenosarchaea group</taxon>
        <taxon>Methanomicrobia</taxon>
        <taxon>Methanosarcinales</taxon>
        <taxon>ANME-2 cluster</taxon>
        <taxon>Candidatus Syntropharchaeum</taxon>
    </lineage>
</organism>
<keyword evidence="1" id="KW-0812">Transmembrane</keyword>
<keyword evidence="3" id="KW-1185">Reference proteome</keyword>
<sequence>MDQDANAIVCMAVFSSVMVIRFIYRHITQYVVEGVVR</sequence>
<dbReference type="STRING" id="1839936.SBU_000756"/>
<dbReference type="EMBL" id="LYOR01000003">
    <property type="protein sequence ID" value="OFV66214.1"/>
    <property type="molecule type" value="Genomic_DNA"/>
</dbReference>
<keyword evidence="1" id="KW-0472">Membrane</keyword>
<dbReference type="AlphaFoldDB" id="A0A1F2P4W0"/>
<accession>A0A1F2P4W0</accession>
<dbReference type="Proteomes" id="UP000185779">
    <property type="component" value="Unassembled WGS sequence"/>
</dbReference>
<keyword evidence="1" id="KW-1133">Transmembrane helix</keyword>
<name>A0A1F2P4W0_9EURY</name>
<protein>
    <submittedName>
        <fullName evidence="2">Uncharacterized protein</fullName>
    </submittedName>
</protein>
<feature type="transmembrane region" description="Helical" evidence="1">
    <location>
        <begin position="6"/>
        <end position="24"/>
    </location>
</feature>
<comment type="caution">
    <text evidence="2">The sequence shown here is derived from an EMBL/GenBank/DDBJ whole genome shotgun (WGS) entry which is preliminary data.</text>
</comment>
<reference evidence="2" key="1">
    <citation type="submission" date="2016-05" db="EMBL/GenBank/DDBJ databases">
        <title>Microbial consortia oxidize butane by reversing methanogenesis.</title>
        <authorList>
            <person name="Laso-Perez R."/>
            <person name="Richter M."/>
            <person name="Wegener G."/>
            <person name="Musat F."/>
        </authorList>
    </citation>
    <scope>NUCLEOTIDE SEQUENCE [LARGE SCALE GENOMIC DNA]</scope>
    <source>
        <strain evidence="2">BOX1</strain>
    </source>
</reference>
<gene>
    <name evidence="2" type="ORF">SBU_000756</name>
</gene>
<evidence type="ECO:0000256" key="1">
    <source>
        <dbReference type="SAM" id="Phobius"/>
    </source>
</evidence>
<evidence type="ECO:0000313" key="3">
    <source>
        <dbReference type="Proteomes" id="UP000185779"/>
    </source>
</evidence>
<evidence type="ECO:0000313" key="2">
    <source>
        <dbReference type="EMBL" id="OFV66214.1"/>
    </source>
</evidence>